<feature type="non-terminal residue" evidence="1">
    <location>
        <position position="1"/>
    </location>
</feature>
<dbReference type="Proteomes" id="UP000789920">
    <property type="component" value="Unassembled WGS sequence"/>
</dbReference>
<feature type="non-terminal residue" evidence="1">
    <location>
        <position position="83"/>
    </location>
</feature>
<evidence type="ECO:0000313" key="1">
    <source>
        <dbReference type="EMBL" id="CAG8841326.1"/>
    </source>
</evidence>
<gene>
    <name evidence="1" type="ORF">RPERSI_LOCUS31822</name>
</gene>
<proteinExistence type="predicted"/>
<keyword evidence="2" id="KW-1185">Reference proteome</keyword>
<protein>
    <submittedName>
        <fullName evidence="1">4524_t:CDS:1</fullName>
    </submittedName>
</protein>
<comment type="caution">
    <text evidence="1">The sequence shown here is derived from an EMBL/GenBank/DDBJ whole genome shotgun (WGS) entry which is preliminary data.</text>
</comment>
<name>A0ACA9SKW2_9GLOM</name>
<evidence type="ECO:0000313" key="2">
    <source>
        <dbReference type="Proteomes" id="UP000789920"/>
    </source>
</evidence>
<sequence length="83" mass="8324">IDDIEIDNTNNKKVAITLDAATGLGGNAKFQTEGTGAPLTGKADDGTTDGTAATGGRTGDTRMPAGGIATIEVNCSTELEARK</sequence>
<reference evidence="1" key="1">
    <citation type="submission" date="2021-06" db="EMBL/GenBank/DDBJ databases">
        <authorList>
            <person name="Kallberg Y."/>
            <person name="Tangrot J."/>
            <person name="Rosling A."/>
        </authorList>
    </citation>
    <scope>NUCLEOTIDE SEQUENCE</scope>
    <source>
        <strain evidence="1">MA461A</strain>
    </source>
</reference>
<dbReference type="EMBL" id="CAJVQC010129950">
    <property type="protein sequence ID" value="CAG8841326.1"/>
    <property type="molecule type" value="Genomic_DNA"/>
</dbReference>
<accession>A0ACA9SKW2</accession>
<organism evidence="1 2">
    <name type="scientific">Racocetra persica</name>
    <dbReference type="NCBI Taxonomy" id="160502"/>
    <lineage>
        <taxon>Eukaryota</taxon>
        <taxon>Fungi</taxon>
        <taxon>Fungi incertae sedis</taxon>
        <taxon>Mucoromycota</taxon>
        <taxon>Glomeromycotina</taxon>
        <taxon>Glomeromycetes</taxon>
        <taxon>Diversisporales</taxon>
        <taxon>Gigasporaceae</taxon>
        <taxon>Racocetra</taxon>
    </lineage>
</organism>